<evidence type="ECO:0000313" key="1">
    <source>
        <dbReference type="EMBL" id="CAH2216313.1"/>
    </source>
</evidence>
<evidence type="ECO:0000313" key="2">
    <source>
        <dbReference type="Proteomes" id="UP000838756"/>
    </source>
</evidence>
<dbReference type="AlphaFoldDB" id="A0A8S4QQF7"/>
<name>A0A8S4QQF7_9NEOP</name>
<accession>A0A8S4QQF7</accession>
<sequence length="76" mass="8668">MQRWSALNKVDRRHQTSRWEPLETSVPGDVQLNGIRLLYRIRRGRYAGATASEGESVVTTARAGGCWRGVWAYAYK</sequence>
<proteinExistence type="predicted"/>
<protein>
    <submittedName>
        <fullName evidence="1">Jg14052 protein</fullName>
    </submittedName>
</protein>
<dbReference type="EMBL" id="CAKXAJ010014941">
    <property type="protein sequence ID" value="CAH2216313.1"/>
    <property type="molecule type" value="Genomic_DNA"/>
</dbReference>
<dbReference type="Proteomes" id="UP000838756">
    <property type="component" value="Unassembled WGS sequence"/>
</dbReference>
<organism evidence="1 2">
    <name type="scientific">Pararge aegeria aegeria</name>
    <dbReference type="NCBI Taxonomy" id="348720"/>
    <lineage>
        <taxon>Eukaryota</taxon>
        <taxon>Metazoa</taxon>
        <taxon>Ecdysozoa</taxon>
        <taxon>Arthropoda</taxon>
        <taxon>Hexapoda</taxon>
        <taxon>Insecta</taxon>
        <taxon>Pterygota</taxon>
        <taxon>Neoptera</taxon>
        <taxon>Endopterygota</taxon>
        <taxon>Lepidoptera</taxon>
        <taxon>Glossata</taxon>
        <taxon>Ditrysia</taxon>
        <taxon>Papilionoidea</taxon>
        <taxon>Nymphalidae</taxon>
        <taxon>Satyrinae</taxon>
        <taxon>Satyrini</taxon>
        <taxon>Parargina</taxon>
        <taxon>Pararge</taxon>
    </lineage>
</organism>
<gene>
    <name evidence="1" type="primary">jg14052</name>
    <name evidence="1" type="ORF">PAEG_LOCUS4363</name>
</gene>
<reference evidence="1" key="1">
    <citation type="submission" date="2022-03" db="EMBL/GenBank/DDBJ databases">
        <authorList>
            <person name="Lindestad O."/>
        </authorList>
    </citation>
    <scope>NUCLEOTIDE SEQUENCE</scope>
</reference>
<comment type="caution">
    <text evidence="1">The sequence shown here is derived from an EMBL/GenBank/DDBJ whole genome shotgun (WGS) entry which is preliminary data.</text>
</comment>
<keyword evidence="2" id="KW-1185">Reference proteome</keyword>